<organism evidence="3 4">
    <name type="scientific">Limnovirga soli</name>
    <dbReference type="NCBI Taxonomy" id="2656915"/>
    <lineage>
        <taxon>Bacteria</taxon>
        <taxon>Pseudomonadati</taxon>
        <taxon>Bacteroidota</taxon>
        <taxon>Chitinophagia</taxon>
        <taxon>Chitinophagales</taxon>
        <taxon>Chitinophagaceae</taxon>
        <taxon>Limnovirga</taxon>
    </lineage>
</organism>
<dbReference type="RefSeq" id="WP_171606573.1">
    <property type="nucleotide sequence ID" value="NZ_WHPF01000003.1"/>
</dbReference>
<accession>A0A8J8FAT6</accession>
<dbReference type="GO" id="GO:0005737">
    <property type="term" value="C:cytoplasm"/>
    <property type="evidence" value="ECO:0007669"/>
    <property type="project" value="TreeGrafter"/>
</dbReference>
<dbReference type="InterPro" id="IPR020569">
    <property type="entry name" value="UPF0029_Impact_CS"/>
</dbReference>
<reference evidence="3" key="1">
    <citation type="submission" date="2019-10" db="EMBL/GenBank/DDBJ databases">
        <title>Draft genome sequence of Panacibacter sp. KCS-6.</title>
        <authorList>
            <person name="Yim K.J."/>
        </authorList>
    </citation>
    <scope>NUCLEOTIDE SEQUENCE</scope>
    <source>
        <strain evidence="3">KCS-6</strain>
    </source>
</reference>
<dbReference type="InterPro" id="IPR036956">
    <property type="entry name" value="Impact_N_sf"/>
</dbReference>
<evidence type="ECO:0000313" key="4">
    <source>
        <dbReference type="Proteomes" id="UP000598971"/>
    </source>
</evidence>
<gene>
    <name evidence="3" type="ORF">GD597_04165</name>
</gene>
<dbReference type="InterPro" id="IPR020568">
    <property type="entry name" value="Ribosomal_Su5_D2-typ_SF"/>
</dbReference>
<feature type="domain" description="Impact N-terminal" evidence="2">
    <location>
        <begin position="21"/>
        <end position="126"/>
    </location>
</feature>
<evidence type="ECO:0000256" key="1">
    <source>
        <dbReference type="ARBA" id="ARBA00007665"/>
    </source>
</evidence>
<dbReference type="PROSITE" id="PS00910">
    <property type="entry name" value="UPF0029"/>
    <property type="match status" value="1"/>
</dbReference>
<dbReference type="EMBL" id="WHPF01000003">
    <property type="protein sequence ID" value="NNV54645.1"/>
    <property type="molecule type" value="Genomic_DNA"/>
</dbReference>
<dbReference type="Gene3D" id="3.30.230.30">
    <property type="entry name" value="Impact, N-terminal domain"/>
    <property type="match status" value="1"/>
</dbReference>
<dbReference type="Pfam" id="PF01205">
    <property type="entry name" value="Impact_N"/>
    <property type="match status" value="1"/>
</dbReference>
<dbReference type="InterPro" id="IPR001498">
    <property type="entry name" value="Impact_N"/>
</dbReference>
<dbReference type="PANTHER" id="PTHR16301">
    <property type="entry name" value="IMPACT-RELATED"/>
    <property type="match status" value="1"/>
</dbReference>
<proteinExistence type="inferred from homology"/>
<evidence type="ECO:0000259" key="2">
    <source>
        <dbReference type="Pfam" id="PF01205"/>
    </source>
</evidence>
<name>A0A8J8FAT6_9BACT</name>
<dbReference type="InterPro" id="IPR023582">
    <property type="entry name" value="Impact"/>
</dbReference>
<dbReference type="Proteomes" id="UP000598971">
    <property type="component" value="Unassembled WGS sequence"/>
</dbReference>
<comment type="caution">
    <text evidence="3">The sequence shown here is derived from an EMBL/GenBank/DDBJ whole genome shotgun (WGS) entry which is preliminary data.</text>
</comment>
<evidence type="ECO:0000313" key="3">
    <source>
        <dbReference type="EMBL" id="NNV54645.1"/>
    </source>
</evidence>
<dbReference type="GO" id="GO:0006446">
    <property type="term" value="P:regulation of translational initiation"/>
    <property type="evidence" value="ECO:0007669"/>
    <property type="project" value="TreeGrafter"/>
</dbReference>
<dbReference type="PANTHER" id="PTHR16301:SF20">
    <property type="entry name" value="IMPACT FAMILY MEMBER YIGZ"/>
    <property type="match status" value="1"/>
</dbReference>
<keyword evidence="4" id="KW-1185">Reference proteome</keyword>
<comment type="similarity">
    <text evidence="1">Belongs to the IMPACT family.</text>
</comment>
<protein>
    <submittedName>
        <fullName evidence="3">YigZ family protein</fullName>
    </submittedName>
</protein>
<dbReference type="AlphaFoldDB" id="A0A8J8FAT6"/>
<dbReference type="SUPFAM" id="SSF54211">
    <property type="entry name" value="Ribosomal protein S5 domain 2-like"/>
    <property type="match status" value="1"/>
</dbReference>
<sequence length="204" mass="23099">MSEQDFYQTIAQNGQAEFKDRGSRFIAYTFPIQHTDDFKNCLQQLKKEHPKAVHHCFAYRLGVDGNSFRVSDDGEPSGTAGKPILGQIDSKGLTNLLIVVVRYFGGTLLGVPGLINAYKTAASMALQMVPTMQKPVTVRWQITFGYTQMNEVMRWVKALNCTIAEQEMQLFCKLILDVPRNRMEELKTLLSDMREVEITTLKNA</sequence>